<keyword evidence="3" id="KW-0731">Sigma factor</keyword>
<dbReference type="InterPro" id="IPR013324">
    <property type="entry name" value="RNA_pol_sigma_r3/r4-like"/>
</dbReference>
<dbReference type="InterPro" id="IPR036388">
    <property type="entry name" value="WH-like_DNA-bd_sf"/>
</dbReference>
<comment type="similarity">
    <text evidence="1">Belongs to the sigma-70 factor family. ECF subfamily.</text>
</comment>
<evidence type="ECO:0000259" key="6">
    <source>
        <dbReference type="Pfam" id="PF08281"/>
    </source>
</evidence>
<dbReference type="PANTHER" id="PTHR43133:SF46">
    <property type="entry name" value="RNA POLYMERASE SIGMA-70 FACTOR ECF SUBFAMILY"/>
    <property type="match status" value="1"/>
</dbReference>
<dbReference type="GO" id="GO:0006352">
    <property type="term" value="P:DNA-templated transcription initiation"/>
    <property type="evidence" value="ECO:0007669"/>
    <property type="project" value="InterPro"/>
</dbReference>
<keyword evidence="4" id="KW-0804">Transcription</keyword>
<dbReference type="SUPFAM" id="SSF88946">
    <property type="entry name" value="Sigma2 domain of RNA polymerase sigma factors"/>
    <property type="match status" value="1"/>
</dbReference>
<proteinExistence type="inferred from homology"/>
<evidence type="ECO:0000256" key="2">
    <source>
        <dbReference type="ARBA" id="ARBA00023015"/>
    </source>
</evidence>
<dbReference type="Proteomes" id="UP000199310">
    <property type="component" value="Unassembled WGS sequence"/>
</dbReference>
<dbReference type="InterPro" id="IPR013249">
    <property type="entry name" value="RNA_pol_sigma70_r4_t2"/>
</dbReference>
<keyword evidence="2" id="KW-0805">Transcription regulation</keyword>
<dbReference type="Pfam" id="PF04542">
    <property type="entry name" value="Sigma70_r2"/>
    <property type="match status" value="1"/>
</dbReference>
<accession>A0A1I0PLU7</accession>
<dbReference type="EMBL" id="FOJG01000001">
    <property type="protein sequence ID" value="SEW15319.1"/>
    <property type="molecule type" value="Genomic_DNA"/>
</dbReference>
<dbReference type="Gene3D" id="1.10.10.10">
    <property type="entry name" value="Winged helix-like DNA-binding domain superfamily/Winged helix DNA-binding domain"/>
    <property type="match status" value="1"/>
</dbReference>
<evidence type="ECO:0000256" key="3">
    <source>
        <dbReference type="ARBA" id="ARBA00023082"/>
    </source>
</evidence>
<evidence type="ECO:0000313" key="7">
    <source>
        <dbReference type="EMBL" id="SEW15319.1"/>
    </source>
</evidence>
<dbReference type="OrthoDB" id="670026at2"/>
<feature type="domain" description="RNA polymerase sigma factor 70 region 4 type 2" evidence="6">
    <location>
        <begin position="125"/>
        <end position="163"/>
    </location>
</feature>
<evidence type="ECO:0000256" key="4">
    <source>
        <dbReference type="ARBA" id="ARBA00023163"/>
    </source>
</evidence>
<evidence type="ECO:0000259" key="5">
    <source>
        <dbReference type="Pfam" id="PF04542"/>
    </source>
</evidence>
<dbReference type="GO" id="GO:0003677">
    <property type="term" value="F:DNA binding"/>
    <property type="evidence" value="ECO:0007669"/>
    <property type="project" value="InterPro"/>
</dbReference>
<dbReference type="InterPro" id="IPR013325">
    <property type="entry name" value="RNA_pol_sigma_r2"/>
</dbReference>
<name>A0A1I0PLU7_9BACT</name>
<dbReference type="Gene3D" id="1.10.1740.10">
    <property type="match status" value="1"/>
</dbReference>
<dbReference type="NCBIfam" id="TIGR02937">
    <property type="entry name" value="sigma70-ECF"/>
    <property type="match status" value="1"/>
</dbReference>
<dbReference type="InterPro" id="IPR039425">
    <property type="entry name" value="RNA_pol_sigma-70-like"/>
</dbReference>
<dbReference type="GO" id="GO:0016987">
    <property type="term" value="F:sigma factor activity"/>
    <property type="evidence" value="ECO:0007669"/>
    <property type="project" value="UniProtKB-KW"/>
</dbReference>
<protein>
    <submittedName>
        <fullName evidence="7">RNA polymerase sigma-70 factor, ECF subfamily</fullName>
    </submittedName>
</protein>
<organism evidence="7 8">
    <name type="scientific">Chitinophaga arvensicola</name>
    <dbReference type="NCBI Taxonomy" id="29529"/>
    <lineage>
        <taxon>Bacteria</taxon>
        <taxon>Pseudomonadati</taxon>
        <taxon>Bacteroidota</taxon>
        <taxon>Chitinophagia</taxon>
        <taxon>Chitinophagales</taxon>
        <taxon>Chitinophagaceae</taxon>
        <taxon>Chitinophaga</taxon>
    </lineage>
</organism>
<sequence>MEITTKIVAGINEQDDTAFTAVFGAFNRELHLFAFRFTNSQKRAEDFVQDTFIELWNYRSFTSPDHIRAFLYAVLRNRCYNYITKQKIEEKARAVLLSRLQDQQDRGLEHDQLTLSFFEEFEKDLEKLSEKHRQVYRLHHKEGFTLKEVAEILKLRIRTIYNYNNEITTFLRNLYKHRTTSSWLITIVSISNLLSML</sequence>
<feature type="domain" description="RNA polymerase sigma-70 region 2" evidence="5">
    <location>
        <begin position="26"/>
        <end position="87"/>
    </location>
</feature>
<reference evidence="8" key="1">
    <citation type="submission" date="2016-10" db="EMBL/GenBank/DDBJ databases">
        <authorList>
            <person name="Varghese N."/>
            <person name="Submissions S."/>
        </authorList>
    </citation>
    <scope>NUCLEOTIDE SEQUENCE [LARGE SCALE GENOMIC DNA]</scope>
    <source>
        <strain evidence="8">DSM 3695</strain>
    </source>
</reference>
<evidence type="ECO:0000256" key="1">
    <source>
        <dbReference type="ARBA" id="ARBA00010641"/>
    </source>
</evidence>
<dbReference type="PANTHER" id="PTHR43133">
    <property type="entry name" value="RNA POLYMERASE ECF-TYPE SIGMA FACTO"/>
    <property type="match status" value="1"/>
</dbReference>
<dbReference type="AlphaFoldDB" id="A0A1I0PLU7"/>
<dbReference type="InterPro" id="IPR007627">
    <property type="entry name" value="RNA_pol_sigma70_r2"/>
</dbReference>
<dbReference type="SUPFAM" id="SSF88659">
    <property type="entry name" value="Sigma3 and sigma4 domains of RNA polymerase sigma factors"/>
    <property type="match status" value="1"/>
</dbReference>
<gene>
    <name evidence="7" type="ORF">SAMN04488122_0857</name>
</gene>
<dbReference type="RefSeq" id="WP_089891003.1">
    <property type="nucleotide sequence ID" value="NZ_FOJG01000001.1"/>
</dbReference>
<dbReference type="InterPro" id="IPR014284">
    <property type="entry name" value="RNA_pol_sigma-70_dom"/>
</dbReference>
<dbReference type="STRING" id="29529.SAMN04488122_0857"/>
<keyword evidence="8" id="KW-1185">Reference proteome</keyword>
<dbReference type="Pfam" id="PF08281">
    <property type="entry name" value="Sigma70_r4_2"/>
    <property type="match status" value="1"/>
</dbReference>
<evidence type="ECO:0000313" key="8">
    <source>
        <dbReference type="Proteomes" id="UP000199310"/>
    </source>
</evidence>